<dbReference type="OrthoDB" id="5776485at2759"/>
<dbReference type="EMBL" id="CP045894">
    <property type="protein sequence ID" value="QQP55075.1"/>
    <property type="molecule type" value="Genomic_DNA"/>
</dbReference>
<sequence length="282" mass="32238">PSYVTSAEERLLKKKKNTKRTRRLQLLNIIQLKEESLEDSDLLPPFRVIGDINIPLSSSGSYPTMCFMIEQRGQLEHRIQSRQYTWHSIALGVSLICELFRLGSSYRSIPPSHSNDIEVTVTLNESLKAGEPNSSINEDYVHLHERTNPVLRINVSSHFSSRVGLKEQLLETIGSSKDYIPQKTPPPMTTLFSLKQVFANPWCHRGKEEGLRDESCGSRIDQTLERMEKLNLDPRGDQYGPLSACIRIPWTQTRKDIIVDLQEMVTRCSKTRLDFKIAPFGL</sequence>
<reference evidence="2" key="1">
    <citation type="submission" date="2021-01" db="EMBL/GenBank/DDBJ databases">
        <title>Caligus Genome Assembly.</title>
        <authorList>
            <person name="Gallardo-Escarate C."/>
        </authorList>
    </citation>
    <scope>NUCLEOTIDE SEQUENCE [LARGE SCALE GENOMIC DNA]</scope>
</reference>
<dbReference type="AlphaFoldDB" id="A0A7T8KFP1"/>
<organism evidence="1 2">
    <name type="scientific">Caligus rogercresseyi</name>
    <name type="common">Sea louse</name>
    <dbReference type="NCBI Taxonomy" id="217165"/>
    <lineage>
        <taxon>Eukaryota</taxon>
        <taxon>Metazoa</taxon>
        <taxon>Ecdysozoa</taxon>
        <taxon>Arthropoda</taxon>
        <taxon>Crustacea</taxon>
        <taxon>Multicrustacea</taxon>
        <taxon>Hexanauplia</taxon>
        <taxon>Copepoda</taxon>
        <taxon>Siphonostomatoida</taxon>
        <taxon>Caligidae</taxon>
        <taxon>Caligus</taxon>
    </lineage>
</organism>
<protein>
    <submittedName>
        <fullName evidence="1">Vitamin D3 receptorlike</fullName>
    </submittedName>
</protein>
<evidence type="ECO:0000313" key="2">
    <source>
        <dbReference type="Proteomes" id="UP000595437"/>
    </source>
</evidence>
<keyword evidence="2" id="KW-1185">Reference proteome</keyword>
<proteinExistence type="predicted"/>
<name>A0A7T8KFP1_CALRO</name>
<feature type="non-terminal residue" evidence="1">
    <location>
        <position position="282"/>
    </location>
</feature>
<dbReference type="Proteomes" id="UP000595437">
    <property type="component" value="Chromosome 5"/>
</dbReference>
<evidence type="ECO:0000313" key="1">
    <source>
        <dbReference type="EMBL" id="QQP55075.1"/>
    </source>
</evidence>
<gene>
    <name evidence="1" type="ORF">FKW44_008134</name>
</gene>
<accession>A0A7T8KFP1</accession>
<keyword evidence="1" id="KW-0675">Receptor</keyword>